<keyword evidence="1" id="KW-1133">Transmembrane helix</keyword>
<evidence type="ECO:0000313" key="2">
    <source>
        <dbReference type="EMBL" id="KUG16152.1"/>
    </source>
</evidence>
<dbReference type="AlphaFoldDB" id="A0A0W8F5H2"/>
<protein>
    <submittedName>
        <fullName evidence="2">Uncharacterized protein</fullName>
    </submittedName>
</protein>
<keyword evidence="1" id="KW-0472">Membrane</keyword>
<comment type="caution">
    <text evidence="2">The sequence shown here is derived from an EMBL/GenBank/DDBJ whole genome shotgun (WGS) entry which is preliminary data.</text>
</comment>
<organism evidence="2">
    <name type="scientific">hydrocarbon metagenome</name>
    <dbReference type="NCBI Taxonomy" id="938273"/>
    <lineage>
        <taxon>unclassified sequences</taxon>
        <taxon>metagenomes</taxon>
        <taxon>ecological metagenomes</taxon>
    </lineage>
</organism>
<keyword evidence="1" id="KW-0812">Transmembrane</keyword>
<dbReference type="EMBL" id="LNQE01001512">
    <property type="protein sequence ID" value="KUG16152.1"/>
    <property type="molecule type" value="Genomic_DNA"/>
</dbReference>
<name>A0A0W8F5H2_9ZZZZ</name>
<feature type="transmembrane region" description="Helical" evidence="1">
    <location>
        <begin position="34"/>
        <end position="55"/>
    </location>
</feature>
<reference evidence="2" key="1">
    <citation type="journal article" date="2015" name="Proc. Natl. Acad. Sci. U.S.A.">
        <title>Networks of energetic and metabolic interactions define dynamics in microbial communities.</title>
        <authorList>
            <person name="Embree M."/>
            <person name="Liu J.K."/>
            <person name="Al-Bassam M.M."/>
            <person name="Zengler K."/>
        </authorList>
    </citation>
    <scope>NUCLEOTIDE SEQUENCE</scope>
</reference>
<evidence type="ECO:0000256" key="1">
    <source>
        <dbReference type="SAM" id="Phobius"/>
    </source>
</evidence>
<proteinExistence type="predicted"/>
<sequence length="129" mass="13355">MTVGWISCSSSSSDCLRSSPARITAVVVPSPTSVSWVLAISTIILAAGCSISISLRIVTPSLVMTTSPMVSTIILSMPLGPRVVLTAPATAFAAMMFDLCASLPAVLWLPSLRTNIGVPLNCPANLIPQ</sequence>
<accession>A0A0W8F5H2</accession>
<gene>
    <name evidence="2" type="ORF">ASZ90_014195</name>
</gene>